<dbReference type="InParanoid" id="M4B7E8"/>
<dbReference type="EnsemblProtists" id="HpaT802200">
    <property type="protein sequence ID" value="HpaP802200"/>
    <property type="gene ID" value="HpaG802200"/>
</dbReference>
<dbReference type="eggNOG" id="ENOG502RYUH">
    <property type="taxonomic scope" value="Eukaryota"/>
</dbReference>
<sequence>MTITVTVSNDGNARERHRLPHCSAIPSVSLRFFTCNTLHWYHIPSRSGTRRHAGPAAITVAPVASVACSLRCRAQHSVIAEMQRTIHWASLPFDLWTQKVLPCLTWRDTSVVSCVCSEWHNVTTAAEPMSSEWRTTVLGPAATANESLDLVRANALQWVDTRFVPTLILLVAASHDTTPWRRGKFWQDVVAIMEQAKLLPFRCHVIGILTKNAVVQNVEKSTVKKMDIDSAVTLSISVAHLSDTTLEMATFDRKMLRRASRTQSLVNPFQVITPDYDNDKPSFLLFGGNDQSASELIAAVDTWYPGAPVVGAVSSTLVDQCIPLATYSVSRAQGIGAVRGRQDHKTSRRAQQKTLRCQPHRPLDPVVFPSSLLLRLHGHVGIRSFSSSGYYPITPVIRCVRSSLADELSRVVTHDTVSLLPSDGLEENTQLRVVDVVAPSEILAIEQEGRRLNIFSCQDRAPLEHVLTRCNASESKVTADSVSAQIDRLEVVFWWQGSLMSLSDIGWQEGAYGLLASHQPKRTSGALAEALARIQARLALADERAFGAFIVAGALNEVDDFVHGKNVGDLCAGMLPMCQLSGCVVSTSVGPVAFPGGDQLRNIAQVQTHTTCGAVFYTKKRMSN</sequence>
<dbReference type="InterPro" id="IPR036047">
    <property type="entry name" value="F-box-like_dom_sf"/>
</dbReference>
<evidence type="ECO:0000313" key="1">
    <source>
        <dbReference type="EnsemblProtists" id="HpaP802200"/>
    </source>
</evidence>
<reference evidence="1" key="2">
    <citation type="submission" date="2015-06" db="UniProtKB">
        <authorList>
            <consortium name="EnsemblProtists"/>
        </authorList>
    </citation>
    <scope>IDENTIFICATION</scope>
    <source>
        <strain evidence="1">Emoy2</strain>
    </source>
</reference>
<proteinExistence type="predicted"/>
<protein>
    <recommendedName>
        <fullName evidence="3">FIST domain-containing protein</fullName>
    </recommendedName>
</protein>
<dbReference type="SUPFAM" id="SSF81383">
    <property type="entry name" value="F-box domain"/>
    <property type="match status" value="1"/>
</dbReference>
<evidence type="ECO:0008006" key="3">
    <source>
        <dbReference type="Google" id="ProtNLM"/>
    </source>
</evidence>
<dbReference type="AlphaFoldDB" id="M4B7E8"/>
<name>M4B7E8_HYAAE</name>
<dbReference type="HOGENOM" id="CLU_034336_0_0_1"/>
<dbReference type="EMBL" id="JH597778">
    <property type="status" value="NOT_ANNOTATED_CDS"/>
    <property type="molecule type" value="Genomic_DNA"/>
</dbReference>
<organism evidence="1 2">
    <name type="scientific">Hyaloperonospora arabidopsidis (strain Emoy2)</name>
    <name type="common">Downy mildew agent</name>
    <name type="synonym">Peronospora arabidopsidis</name>
    <dbReference type="NCBI Taxonomy" id="559515"/>
    <lineage>
        <taxon>Eukaryota</taxon>
        <taxon>Sar</taxon>
        <taxon>Stramenopiles</taxon>
        <taxon>Oomycota</taxon>
        <taxon>Peronosporomycetes</taxon>
        <taxon>Peronosporales</taxon>
        <taxon>Peronosporaceae</taxon>
        <taxon>Hyaloperonospora</taxon>
    </lineage>
</organism>
<keyword evidence="2" id="KW-1185">Reference proteome</keyword>
<dbReference type="Proteomes" id="UP000011713">
    <property type="component" value="Unassembled WGS sequence"/>
</dbReference>
<accession>M4B7E8</accession>
<dbReference type="VEuPathDB" id="FungiDB:HpaG802200"/>
<dbReference type="OMA" id="VQTHTTC"/>
<reference evidence="2" key="1">
    <citation type="journal article" date="2010" name="Science">
        <title>Signatures of adaptation to obligate biotrophy in the Hyaloperonospora arabidopsidis genome.</title>
        <authorList>
            <person name="Baxter L."/>
            <person name="Tripathy S."/>
            <person name="Ishaque N."/>
            <person name="Boot N."/>
            <person name="Cabral A."/>
            <person name="Kemen E."/>
            <person name="Thines M."/>
            <person name="Ah-Fong A."/>
            <person name="Anderson R."/>
            <person name="Badejoko W."/>
            <person name="Bittner-Eddy P."/>
            <person name="Boore J.L."/>
            <person name="Chibucos M.C."/>
            <person name="Coates M."/>
            <person name="Dehal P."/>
            <person name="Delehaunty K."/>
            <person name="Dong S."/>
            <person name="Downton P."/>
            <person name="Dumas B."/>
            <person name="Fabro G."/>
            <person name="Fronick C."/>
            <person name="Fuerstenberg S.I."/>
            <person name="Fulton L."/>
            <person name="Gaulin E."/>
            <person name="Govers F."/>
            <person name="Hughes L."/>
            <person name="Humphray S."/>
            <person name="Jiang R.H."/>
            <person name="Judelson H."/>
            <person name="Kamoun S."/>
            <person name="Kyung K."/>
            <person name="Meijer H."/>
            <person name="Minx P."/>
            <person name="Morris P."/>
            <person name="Nelson J."/>
            <person name="Phuntumart V."/>
            <person name="Qutob D."/>
            <person name="Rehmany A."/>
            <person name="Rougon-Cardoso A."/>
            <person name="Ryden P."/>
            <person name="Torto-Alalibo T."/>
            <person name="Studholme D."/>
            <person name="Wang Y."/>
            <person name="Win J."/>
            <person name="Wood J."/>
            <person name="Clifton S.W."/>
            <person name="Rogers J."/>
            <person name="Van den Ackerveken G."/>
            <person name="Jones J.D."/>
            <person name="McDowell J.M."/>
            <person name="Beynon J."/>
            <person name="Tyler B.M."/>
        </authorList>
    </citation>
    <scope>NUCLEOTIDE SEQUENCE [LARGE SCALE GENOMIC DNA]</scope>
    <source>
        <strain evidence="2">Emoy2</strain>
    </source>
</reference>
<evidence type="ECO:0000313" key="2">
    <source>
        <dbReference type="Proteomes" id="UP000011713"/>
    </source>
</evidence>